<comment type="caution">
    <text evidence="2">The sequence shown here is derived from an EMBL/GenBank/DDBJ whole genome shotgun (WGS) entry which is preliminary data.</text>
</comment>
<feature type="domain" description="AFP-like" evidence="1">
    <location>
        <begin position="256"/>
        <end position="314"/>
    </location>
</feature>
<protein>
    <recommendedName>
        <fullName evidence="1">AFP-like domain-containing protein</fullName>
    </recommendedName>
</protein>
<dbReference type="CDD" id="cd11615">
    <property type="entry name" value="SAF_NeuB_like"/>
    <property type="match status" value="1"/>
</dbReference>
<sequence length="662" mass="73534">DVKIACKMAELAVNAKSDAIQTQIFKNELELTPLNEDWDLNAKLELSFSEWDGVIKIIKSSKSLFFSSVYDLEGVKFLIEQDVDAFKIHSADVSNPEMLQAVAKSKKPIFLSTGASKLDEIKKAIDILNNNGTQDIVLMHGYQGFPTKISDSNLKYMKILEKLFGLNVGYYDHVDGGSILSKIIPIMAIGYGAQVIEKHYIMSREEKGIDYQSSLDAQNFIEFVDKLRESEKAIGTDKIRDFSEGELKYREYAKKCIVAIKDIPKDTIISRNLVEFLRNGLGISPDEFEKIEGKSAKRDIIQYENLGYEDEQYSTIVSDSNPVYYNDGRDVPSSGEFSNIEGAFSYGDLLNVGSGTTTINAAYDPYPVSGYKIDPSRWSDFSTPANGITVGELLNNDGTHMVMGPDSSTGSGSSVYSDPAGNEWNGGWSSAPLEPDIDDARRSPTTTGFSDGYITGNSNDWAYFDMENVVIPVNNYITNVQVVAYGTSVTIDPMAMVLASYRFNGYTSWSSQKSIGYSSTGYTWGSGSWGQPLNVYGDVHADSLQVRLDVNTFSGSSNFRVEAMYAVISYAPITMYEHNWQVTWDVTDSYQSIDTLVWEYYDMSSGTLTFEIQKWNGGSTNGWETLTGTSSSKSLSTTYYSSSNQVRVRFVSNSRTSSFNIE</sequence>
<evidence type="ECO:0000259" key="1">
    <source>
        <dbReference type="PROSITE" id="PS50844"/>
    </source>
</evidence>
<dbReference type="Pfam" id="PF08666">
    <property type="entry name" value="SAF"/>
    <property type="match status" value="1"/>
</dbReference>
<dbReference type="InterPro" id="IPR013785">
    <property type="entry name" value="Aldolase_TIM"/>
</dbReference>
<evidence type="ECO:0000313" key="2">
    <source>
        <dbReference type="EMBL" id="KKL67838.1"/>
    </source>
</evidence>
<dbReference type="InterPro" id="IPR057736">
    <property type="entry name" value="SAF_PseI/NeuA/NeuB"/>
</dbReference>
<accession>A0A0F9E1E1</accession>
<feature type="non-terminal residue" evidence="2">
    <location>
        <position position="662"/>
    </location>
</feature>
<dbReference type="InterPro" id="IPR036732">
    <property type="entry name" value="AFP_Neu5c_C_sf"/>
</dbReference>
<feature type="non-terminal residue" evidence="2">
    <location>
        <position position="1"/>
    </location>
</feature>
<dbReference type="InterPro" id="IPR013974">
    <property type="entry name" value="SAF"/>
</dbReference>
<reference evidence="2" key="1">
    <citation type="journal article" date="2015" name="Nature">
        <title>Complex archaea that bridge the gap between prokaryotes and eukaryotes.</title>
        <authorList>
            <person name="Spang A."/>
            <person name="Saw J.H."/>
            <person name="Jorgensen S.L."/>
            <person name="Zaremba-Niedzwiedzka K."/>
            <person name="Martijn J."/>
            <person name="Lind A.E."/>
            <person name="van Eijk R."/>
            <person name="Schleper C."/>
            <person name="Guy L."/>
            <person name="Ettema T.J."/>
        </authorList>
    </citation>
    <scope>NUCLEOTIDE SEQUENCE</scope>
</reference>
<name>A0A0F9E1E1_9ZZZZ</name>
<dbReference type="SUPFAM" id="SSF51269">
    <property type="entry name" value="AFP III-like domain"/>
    <property type="match status" value="1"/>
</dbReference>
<proteinExistence type="predicted"/>
<dbReference type="InterPro" id="IPR051690">
    <property type="entry name" value="PseI-like"/>
</dbReference>
<dbReference type="InterPro" id="IPR006190">
    <property type="entry name" value="SAF_AFP_Neu5Ac"/>
</dbReference>
<dbReference type="Pfam" id="PF03102">
    <property type="entry name" value="NeuB"/>
    <property type="match status" value="1"/>
</dbReference>
<organism evidence="2">
    <name type="scientific">marine sediment metagenome</name>
    <dbReference type="NCBI Taxonomy" id="412755"/>
    <lineage>
        <taxon>unclassified sequences</taxon>
        <taxon>metagenomes</taxon>
        <taxon>ecological metagenomes</taxon>
    </lineage>
</organism>
<gene>
    <name evidence="2" type="ORF">LCGC14_2130980</name>
</gene>
<dbReference type="PANTHER" id="PTHR42966:SF1">
    <property type="entry name" value="SIALIC ACID SYNTHASE"/>
    <property type="match status" value="1"/>
</dbReference>
<dbReference type="PANTHER" id="PTHR42966">
    <property type="entry name" value="N-ACETYLNEURAMINATE SYNTHASE"/>
    <property type="match status" value="1"/>
</dbReference>
<dbReference type="SUPFAM" id="SSF51569">
    <property type="entry name" value="Aldolase"/>
    <property type="match status" value="1"/>
</dbReference>
<dbReference type="EMBL" id="LAZR01026731">
    <property type="protein sequence ID" value="KKL67838.1"/>
    <property type="molecule type" value="Genomic_DNA"/>
</dbReference>
<dbReference type="AlphaFoldDB" id="A0A0F9E1E1"/>
<dbReference type="GO" id="GO:0047444">
    <property type="term" value="F:N-acylneuraminate-9-phosphate synthase activity"/>
    <property type="evidence" value="ECO:0007669"/>
    <property type="project" value="TreeGrafter"/>
</dbReference>
<dbReference type="Gene3D" id="3.90.1210.10">
    <property type="entry name" value="Antifreeze-like/N-acetylneuraminic acid synthase C-terminal domain"/>
    <property type="match status" value="1"/>
</dbReference>
<dbReference type="GO" id="GO:0016051">
    <property type="term" value="P:carbohydrate biosynthetic process"/>
    <property type="evidence" value="ECO:0007669"/>
    <property type="project" value="InterPro"/>
</dbReference>
<dbReference type="InterPro" id="IPR013132">
    <property type="entry name" value="PseI/NeuA/B-like_N"/>
</dbReference>
<dbReference type="PROSITE" id="PS50844">
    <property type="entry name" value="AFP_LIKE"/>
    <property type="match status" value="1"/>
</dbReference>
<dbReference type="Gene3D" id="3.20.20.70">
    <property type="entry name" value="Aldolase class I"/>
    <property type="match status" value="1"/>
</dbReference>